<keyword evidence="1" id="KW-0223">Dioxygenase</keyword>
<comment type="similarity">
    <text evidence="1">Belongs to the Brp/Blh beta-carotene diooxygenase family.</text>
</comment>
<comment type="function">
    <text evidence="1">Catalyzes the cleavage of beta-carotene at its central double bond (15,15') to yield two molecules of all-trans-retinal.</text>
</comment>
<gene>
    <name evidence="2" type="ORF">ACFQ1M_00855</name>
</gene>
<comment type="catalytic activity">
    <reaction evidence="1">
        <text>all-trans-beta-carotene + O2 = 2 all-trans-retinal</text>
        <dbReference type="Rhea" id="RHEA:32887"/>
        <dbReference type="ChEBI" id="CHEBI:15379"/>
        <dbReference type="ChEBI" id="CHEBI:17579"/>
        <dbReference type="ChEBI" id="CHEBI:17898"/>
        <dbReference type="EC" id="1.13.11.63"/>
    </reaction>
</comment>
<feature type="transmembrane region" description="Helical" evidence="1">
    <location>
        <begin position="35"/>
        <end position="52"/>
    </location>
</feature>
<dbReference type="HAMAP" id="MF_02093">
    <property type="entry name" value="Beta_carotene_diox"/>
    <property type="match status" value="1"/>
</dbReference>
<dbReference type="Pfam" id="PF15461">
    <property type="entry name" value="BCD"/>
    <property type="match status" value="1"/>
</dbReference>
<name>A0ABW3CU08_9FLAO</name>
<evidence type="ECO:0000313" key="3">
    <source>
        <dbReference type="Proteomes" id="UP001596978"/>
    </source>
</evidence>
<feature type="transmembrane region" description="Helical" evidence="1">
    <location>
        <begin position="242"/>
        <end position="267"/>
    </location>
</feature>
<feature type="transmembrane region" description="Helical" evidence="1">
    <location>
        <begin position="73"/>
        <end position="100"/>
    </location>
</feature>
<keyword evidence="1" id="KW-0472">Membrane</keyword>
<dbReference type="NCBIfam" id="TIGR03753">
    <property type="entry name" value="blh_monoox"/>
    <property type="match status" value="1"/>
</dbReference>
<dbReference type="Proteomes" id="UP001596978">
    <property type="component" value="Unassembled WGS sequence"/>
</dbReference>
<comment type="subcellular location">
    <subcellularLocation>
        <location evidence="1">Cell membrane</location>
        <topology evidence="1">Multi-pass membrane protein</topology>
    </subcellularLocation>
</comment>
<proteinExistence type="inferred from homology"/>
<dbReference type="RefSeq" id="WP_386402501.1">
    <property type="nucleotide sequence ID" value="NZ_JBHTJH010000001.1"/>
</dbReference>
<evidence type="ECO:0000313" key="2">
    <source>
        <dbReference type="EMBL" id="MFD0860739.1"/>
    </source>
</evidence>
<feature type="transmembrane region" description="Helical" evidence="1">
    <location>
        <begin position="12"/>
        <end position="29"/>
    </location>
</feature>
<comment type="caution">
    <text evidence="2">The sequence shown here is derived from an EMBL/GenBank/DDBJ whole genome shotgun (WGS) entry which is preliminary data.</text>
</comment>
<dbReference type="InterPro" id="IPR022270">
    <property type="entry name" value="Blh_diox"/>
</dbReference>
<comment type="caution">
    <text evidence="1">Lacks conserved residue(s) required for the propagation of feature annotation.</text>
</comment>
<organism evidence="2 3">
    <name type="scientific">Sungkyunkwania multivorans</name>
    <dbReference type="NCBI Taxonomy" id="1173618"/>
    <lineage>
        <taxon>Bacteria</taxon>
        <taxon>Pseudomonadati</taxon>
        <taxon>Bacteroidota</taxon>
        <taxon>Flavobacteriia</taxon>
        <taxon>Flavobacteriales</taxon>
        <taxon>Flavobacteriaceae</taxon>
        <taxon>Sungkyunkwania</taxon>
    </lineage>
</organism>
<protein>
    <recommendedName>
        <fullName evidence="1">Probable beta-carotene 15,15'-dioxygenase</fullName>
        <ecNumber evidence="1">1.13.11.63</ecNumber>
    </recommendedName>
</protein>
<keyword evidence="1" id="KW-1003">Cell membrane</keyword>
<sequence length="300" mass="34720">MKKAGSIKTNLTSVMLVGTFFSLWLAVYLEHSMEGLFAYVLIFTFGILHGANDIKILQKISKNTSKRTYRDILLSYIIVVIVGAIAFYFVPIAALLLFVIFSGYHFGEQHWASKSNKNGFLAKVFFLCYGLAILFLIFYTNFEEVLVIIENLTGVILEKDIYKYSLLFVTAITCGLYLWLHFRKQIKANVVLELFFLFVFFIVFHTASLLWAFAIYFILWHSLPSMVDQIEFLYGTFTKKSFIKYLISSLIYWLISLVGLSMMYFLLRDQGKLFLSVFFAFLAAITFPHVLVMTNINEDR</sequence>
<keyword evidence="1" id="KW-0408">Iron</keyword>
<feature type="transmembrane region" description="Helical" evidence="1">
    <location>
        <begin position="194"/>
        <end position="221"/>
    </location>
</feature>
<keyword evidence="1" id="KW-0479">Metal-binding</keyword>
<feature type="transmembrane region" description="Helical" evidence="1">
    <location>
        <begin position="273"/>
        <end position="292"/>
    </location>
</feature>
<dbReference type="EMBL" id="JBHTJH010000001">
    <property type="protein sequence ID" value="MFD0860739.1"/>
    <property type="molecule type" value="Genomic_DNA"/>
</dbReference>
<keyword evidence="3" id="KW-1185">Reference proteome</keyword>
<evidence type="ECO:0000256" key="1">
    <source>
        <dbReference type="HAMAP-Rule" id="MF_02093"/>
    </source>
</evidence>
<dbReference type="EC" id="1.13.11.63" evidence="1"/>
<keyword evidence="1" id="KW-0560">Oxidoreductase</keyword>
<feature type="transmembrane region" description="Helical" evidence="1">
    <location>
        <begin position="161"/>
        <end position="182"/>
    </location>
</feature>
<accession>A0ABW3CU08</accession>
<keyword evidence="1" id="KW-1133">Transmembrane helix</keyword>
<keyword evidence="1" id="KW-0812">Transmembrane</keyword>
<feature type="transmembrane region" description="Helical" evidence="1">
    <location>
        <begin position="120"/>
        <end position="140"/>
    </location>
</feature>
<reference evidence="3" key="1">
    <citation type="journal article" date="2019" name="Int. J. Syst. Evol. Microbiol.">
        <title>The Global Catalogue of Microorganisms (GCM) 10K type strain sequencing project: providing services to taxonomists for standard genome sequencing and annotation.</title>
        <authorList>
            <consortium name="The Broad Institute Genomics Platform"/>
            <consortium name="The Broad Institute Genome Sequencing Center for Infectious Disease"/>
            <person name="Wu L."/>
            <person name="Ma J."/>
        </authorList>
    </citation>
    <scope>NUCLEOTIDE SEQUENCE [LARGE SCALE GENOMIC DNA]</scope>
    <source>
        <strain evidence="3">CCUG 62952</strain>
    </source>
</reference>
<comment type="cofactor">
    <cofactor evidence="1">
        <name>Fe(2+)</name>
        <dbReference type="ChEBI" id="CHEBI:29033"/>
    </cofactor>
</comment>